<evidence type="ECO:0000313" key="3">
    <source>
        <dbReference type="EMBL" id="GAC85460.1"/>
    </source>
</evidence>
<dbReference type="Proteomes" id="UP000035021">
    <property type="component" value="Unassembled WGS sequence"/>
</dbReference>
<dbReference type="Gene3D" id="2.30.110.10">
    <property type="entry name" value="Electron Transport, Fmn-binding Protein, Chain A"/>
    <property type="match status" value="1"/>
</dbReference>
<dbReference type="InterPro" id="IPR004378">
    <property type="entry name" value="F420H2_quin_Rdtase"/>
</dbReference>
<sequence length="166" mass="18279">MPLIDPNNKPKQLDSPIVSKIIKLGSRAHTAVYKATGGRVGETWRIGAGLKKPAPVCLLTTIGRKSGQPRTAPLIYLRKGDTFVVVASQGGSAKHPAWYLNLRENPEVTIQLGKKTFDLVARTASDAEREELWPELVKVYEDYATYAAWTDRKIPVVICEPRGAGR</sequence>
<name>A0ABQ0IPN7_9ACTN</name>
<proteinExistence type="inferred from homology"/>
<evidence type="ECO:0000313" key="4">
    <source>
        <dbReference type="Proteomes" id="UP000035021"/>
    </source>
</evidence>
<keyword evidence="4" id="KW-1185">Reference proteome</keyword>
<dbReference type="EMBL" id="BAOQ01000035">
    <property type="protein sequence ID" value="GAC85460.1"/>
    <property type="molecule type" value="Genomic_DNA"/>
</dbReference>
<evidence type="ECO:0008006" key="5">
    <source>
        <dbReference type="Google" id="ProtNLM"/>
    </source>
</evidence>
<dbReference type="RefSeq" id="WP_006901680.1">
    <property type="nucleotide sequence ID" value="NZ_BAOQ01000035.1"/>
</dbReference>
<dbReference type="InterPro" id="IPR012349">
    <property type="entry name" value="Split_barrel_FMN-bd"/>
</dbReference>
<dbReference type="PANTHER" id="PTHR39428:SF3">
    <property type="entry name" value="DEAZAFLAVIN-DEPENDENT NITROREDUCTASE"/>
    <property type="match status" value="1"/>
</dbReference>
<protein>
    <recommendedName>
        <fullName evidence="5">Deazaflavin-dependent nitroreductase</fullName>
    </recommendedName>
</protein>
<comment type="catalytic activity">
    <reaction evidence="2">
        <text>oxidized coenzyme F420-(gamma-L-Glu)(n) + a quinol + H(+) = reduced coenzyme F420-(gamma-L-Glu)(n) + a quinone</text>
        <dbReference type="Rhea" id="RHEA:39663"/>
        <dbReference type="Rhea" id="RHEA-COMP:12939"/>
        <dbReference type="Rhea" id="RHEA-COMP:14378"/>
        <dbReference type="ChEBI" id="CHEBI:15378"/>
        <dbReference type="ChEBI" id="CHEBI:24646"/>
        <dbReference type="ChEBI" id="CHEBI:132124"/>
        <dbReference type="ChEBI" id="CHEBI:133980"/>
        <dbReference type="ChEBI" id="CHEBI:139511"/>
    </reaction>
</comment>
<dbReference type="Pfam" id="PF04075">
    <property type="entry name" value="F420H2_quin_red"/>
    <property type="match status" value="1"/>
</dbReference>
<organism evidence="3 4">
    <name type="scientific">Gordonia paraffinivorans NBRC 108238</name>
    <dbReference type="NCBI Taxonomy" id="1223543"/>
    <lineage>
        <taxon>Bacteria</taxon>
        <taxon>Bacillati</taxon>
        <taxon>Actinomycetota</taxon>
        <taxon>Actinomycetes</taxon>
        <taxon>Mycobacteriales</taxon>
        <taxon>Gordoniaceae</taxon>
        <taxon>Gordonia</taxon>
    </lineage>
</organism>
<gene>
    <name evidence="3" type="ORF">GP2_035_00340</name>
</gene>
<dbReference type="PANTHER" id="PTHR39428">
    <property type="entry name" value="F420H(2)-DEPENDENT QUINONE REDUCTASE RV1261C"/>
    <property type="match status" value="1"/>
</dbReference>
<reference evidence="3 4" key="1">
    <citation type="submission" date="2013-02" db="EMBL/GenBank/DDBJ databases">
        <title>Whole genome shotgun sequence of Gordonia paraffinivorans NBRC 108238.</title>
        <authorList>
            <person name="Isaki-Nakamura S."/>
            <person name="Hosoyama A."/>
            <person name="Tsuchikane K."/>
            <person name="Ando Y."/>
            <person name="Baba S."/>
            <person name="Ohji S."/>
            <person name="Hamada M."/>
            <person name="Tamura T."/>
            <person name="Yamazoe A."/>
            <person name="Yamazaki S."/>
            <person name="Fujita N."/>
        </authorList>
    </citation>
    <scope>NUCLEOTIDE SEQUENCE [LARGE SCALE GENOMIC DNA]</scope>
    <source>
        <strain evidence="3 4">NBRC 108238</strain>
    </source>
</reference>
<evidence type="ECO:0000256" key="1">
    <source>
        <dbReference type="ARBA" id="ARBA00008710"/>
    </source>
</evidence>
<dbReference type="NCBIfam" id="TIGR00026">
    <property type="entry name" value="hi_GC_TIGR00026"/>
    <property type="match status" value="1"/>
</dbReference>
<accession>A0ABQ0IPN7</accession>
<comment type="similarity">
    <text evidence="1">Belongs to the F420H(2)-dependent quinone reductase family.</text>
</comment>
<dbReference type="SUPFAM" id="SSF50475">
    <property type="entry name" value="FMN-binding split barrel"/>
    <property type="match status" value="1"/>
</dbReference>
<comment type="caution">
    <text evidence="3">The sequence shown here is derived from an EMBL/GenBank/DDBJ whole genome shotgun (WGS) entry which is preliminary data.</text>
</comment>
<evidence type="ECO:0000256" key="2">
    <source>
        <dbReference type="ARBA" id="ARBA00049106"/>
    </source>
</evidence>